<evidence type="ECO:0000313" key="3">
    <source>
        <dbReference type="EMBL" id="KAG0489700.1"/>
    </source>
</evidence>
<proteinExistence type="predicted"/>
<evidence type="ECO:0000256" key="1">
    <source>
        <dbReference type="SAM" id="MobiDB-lite"/>
    </source>
</evidence>
<name>A0A835RF60_VANPL</name>
<evidence type="ECO:0000313" key="2">
    <source>
        <dbReference type="EMBL" id="KAG0488011.1"/>
    </source>
</evidence>
<accession>A0A835RF60</accession>
<reference evidence="4 5" key="1">
    <citation type="journal article" date="2020" name="Nat. Food">
        <title>A phased Vanilla planifolia genome enables genetic improvement of flavour and production.</title>
        <authorList>
            <person name="Hasing T."/>
            <person name="Tang H."/>
            <person name="Brym M."/>
            <person name="Khazi F."/>
            <person name="Huang T."/>
            <person name="Chambers A.H."/>
        </authorList>
    </citation>
    <scope>NUCLEOTIDE SEQUENCE [LARGE SCALE GENOMIC DNA]</scope>
    <source>
        <tissue evidence="2">Leaf</tissue>
    </source>
</reference>
<dbReference type="EMBL" id="JADCNL010000003">
    <property type="protein sequence ID" value="KAG0488011.1"/>
    <property type="molecule type" value="Genomic_DNA"/>
</dbReference>
<evidence type="ECO:0000313" key="4">
    <source>
        <dbReference type="Proteomes" id="UP000636800"/>
    </source>
</evidence>
<feature type="region of interest" description="Disordered" evidence="1">
    <location>
        <begin position="21"/>
        <end position="51"/>
    </location>
</feature>
<protein>
    <submittedName>
        <fullName evidence="2">Uncharacterized protein</fullName>
    </submittedName>
</protein>
<keyword evidence="4" id="KW-1185">Reference proteome</keyword>
<evidence type="ECO:0000313" key="5">
    <source>
        <dbReference type="Proteomes" id="UP000639772"/>
    </source>
</evidence>
<comment type="caution">
    <text evidence="2">The sequence shown here is derived from an EMBL/GenBank/DDBJ whole genome shotgun (WGS) entry which is preliminary data.</text>
</comment>
<dbReference type="Proteomes" id="UP000639772">
    <property type="component" value="Chromosome 3"/>
</dbReference>
<sequence>MVTYKVRDKLSRPYVSWSQAEGKLGPEQRAAKSYRGAGQDRESRGARRGARSFGDLITASPRGYIKWWWHNTVRANLKLRRLAAARPLWPKGRWFAMISHEIPPCARDAATGVPEAHHLGRIAHPR</sequence>
<dbReference type="EMBL" id="JADCNM010000003">
    <property type="protein sequence ID" value="KAG0489700.1"/>
    <property type="molecule type" value="Genomic_DNA"/>
</dbReference>
<gene>
    <name evidence="3" type="ORF">HPP92_006563</name>
    <name evidence="2" type="ORF">HPP92_006822</name>
</gene>
<dbReference type="AlphaFoldDB" id="A0A835RF60"/>
<organism evidence="2 4">
    <name type="scientific">Vanilla planifolia</name>
    <name type="common">Vanilla</name>
    <dbReference type="NCBI Taxonomy" id="51239"/>
    <lineage>
        <taxon>Eukaryota</taxon>
        <taxon>Viridiplantae</taxon>
        <taxon>Streptophyta</taxon>
        <taxon>Embryophyta</taxon>
        <taxon>Tracheophyta</taxon>
        <taxon>Spermatophyta</taxon>
        <taxon>Magnoliopsida</taxon>
        <taxon>Liliopsida</taxon>
        <taxon>Asparagales</taxon>
        <taxon>Orchidaceae</taxon>
        <taxon>Vanilloideae</taxon>
        <taxon>Vanilleae</taxon>
        <taxon>Vanilla</taxon>
    </lineage>
</organism>
<dbReference type="Proteomes" id="UP000636800">
    <property type="component" value="Chromosome 3"/>
</dbReference>